<accession>A0AAV4BJA2</accession>
<proteinExistence type="predicted"/>
<gene>
    <name evidence="1" type="ORF">PoB_004550400</name>
</gene>
<reference evidence="1 2" key="1">
    <citation type="journal article" date="2021" name="Elife">
        <title>Chloroplast acquisition without the gene transfer in kleptoplastic sea slugs, Plakobranchus ocellatus.</title>
        <authorList>
            <person name="Maeda T."/>
            <person name="Takahashi S."/>
            <person name="Yoshida T."/>
            <person name="Shimamura S."/>
            <person name="Takaki Y."/>
            <person name="Nagai Y."/>
            <person name="Toyoda A."/>
            <person name="Suzuki Y."/>
            <person name="Arimoto A."/>
            <person name="Ishii H."/>
            <person name="Satoh N."/>
            <person name="Nishiyama T."/>
            <person name="Hasebe M."/>
            <person name="Maruyama T."/>
            <person name="Minagawa J."/>
            <person name="Obokata J."/>
            <person name="Shigenobu S."/>
        </authorList>
    </citation>
    <scope>NUCLEOTIDE SEQUENCE [LARGE SCALE GENOMIC DNA]</scope>
</reference>
<keyword evidence="2" id="KW-1185">Reference proteome</keyword>
<evidence type="ECO:0000313" key="2">
    <source>
        <dbReference type="Proteomes" id="UP000735302"/>
    </source>
</evidence>
<dbReference type="Proteomes" id="UP000735302">
    <property type="component" value="Unassembled WGS sequence"/>
</dbReference>
<dbReference type="AlphaFoldDB" id="A0AAV4BJA2"/>
<organism evidence="1 2">
    <name type="scientific">Plakobranchus ocellatus</name>
    <dbReference type="NCBI Taxonomy" id="259542"/>
    <lineage>
        <taxon>Eukaryota</taxon>
        <taxon>Metazoa</taxon>
        <taxon>Spiralia</taxon>
        <taxon>Lophotrochozoa</taxon>
        <taxon>Mollusca</taxon>
        <taxon>Gastropoda</taxon>
        <taxon>Heterobranchia</taxon>
        <taxon>Euthyneura</taxon>
        <taxon>Panpulmonata</taxon>
        <taxon>Sacoglossa</taxon>
        <taxon>Placobranchoidea</taxon>
        <taxon>Plakobranchidae</taxon>
        <taxon>Plakobranchus</taxon>
    </lineage>
</organism>
<dbReference type="EMBL" id="BLXT01004995">
    <property type="protein sequence ID" value="GFO18999.1"/>
    <property type="molecule type" value="Genomic_DNA"/>
</dbReference>
<evidence type="ECO:0000313" key="1">
    <source>
        <dbReference type="EMBL" id="GFO18999.1"/>
    </source>
</evidence>
<name>A0AAV4BJA2_9GAST</name>
<sequence>MKRPPKFDDLGVYHNTQRLSPELAAVDSAKAGKPDETTLETANVSNFPLHANGPEALSFSDGIRCFDLRRACCHCKMARTRDKKDPAY</sequence>
<comment type="caution">
    <text evidence="1">The sequence shown here is derived from an EMBL/GenBank/DDBJ whole genome shotgun (WGS) entry which is preliminary data.</text>
</comment>
<protein>
    <submittedName>
        <fullName evidence="1">Uncharacterized protein</fullName>
    </submittedName>
</protein>